<proteinExistence type="inferred from homology"/>
<evidence type="ECO:0000256" key="6">
    <source>
        <dbReference type="ARBA" id="ARBA00022723"/>
    </source>
</evidence>
<accession>A0A7C4JR78</accession>
<evidence type="ECO:0000256" key="8">
    <source>
        <dbReference type="ARBA" id="ARBA00049336"/>
    </source>
</evidence>
<evidence type="ECO:0000256" key="3">
    <source>
        <dbReference type="ARBA" id="ARBA00012461"/>
    </source>
</evidence>
<gene>
    <name evidence="10" type="ORF">ENT66_03030</name>
</gene>
<evidence type="ECO:0000259" key="9">
    <source>
        <dbReference type="Pfam" id="PF00483"/>
    </source>
</evidence>
<dbReference type="InterPro" id="IPR029044">
    <property type="entry name" value="Nucleotide-diphossugar_trans"/>
</dbReference>
<keyword evidence="5" id="KW-0548">Nucleotidyltransferase</keyword>
<dbReference type="GO" id="GO:0008879">
    <property type="term" value="F:glucose-1-phosphate thymidylyltransferase activity"/>
    <property type="evidence" value="ECO:0007669"/>
    <property type="project" value="UniProtKB-EC"/>
</dbReference>
<comment type="catalytic activity">
    <reaction evidence="8">
        <text>dTTP + alpha-D-glucose 1-phosphate + H(+) = dTDP-alpha-D-glucose + diphosphate</text>
        <dbReference type="Rhea" id="RHEA:15225"/>
        <dbReference type="ChEBI" id="CHEBI:15378"/>
        <dbReference type="ChEBI" id="CHEBI:33019"/>
        <dbReference type="ChEBI" id="CHEBI:37568"/>
        <dbReference type="ChEBI" id="CHEBI:57477"/>
        <dbReference type="ChEBI" id="CHEBI:58601"/>
        <dbReference type="EC" id="2.7.7.24"/>
    </reaction>
</comment>
<feature type="domain" description="Nucleotidyl transferase" evidence="9">
    <location>
        <begin position="2"/>
        <end position="49"/>
    </location>
</feature>
<sequence>MKTLKPSQRGELEITDVNNWYLKQGRLKAIKLNGYWSDAGTFSSWLKANILRAALVDQKILNHVNLKELIEDLF</sequence>
<name>A0A7C4JR78_9BACT</name>
<evidence type="ECO:0000256" key="4">
    <source>
        <dbReference type="ARBA" id="ARBA00022679"/>
    </source>
</evidence>
<dbReference type="Gene3D" id="3.90.550.10">
    <property type="entry name" value="Spore Coat Polysaccharide Biosynthesis Protein SpsA, Chain A"/>
    <property type="match status" value="1"/>
</dbReference>
<keyword evidence="7" id="KW-0460">Magnesium</keyword>
<evidence type="ECO:0000256" key="5">
    <source>
        <dbReference type="ARBA" id="ARBA00022695"/>
    </source>
</evidence>
<reference evidence="10" key="1">
    <citation type="journal article" date="2020" name="mSystems">
        <title>Genome- and Community-Level Interaction Insights into Carbon Utilization and Element Cycling Functions of Hydrothermarchaeota in Hydrothermal Sediment.</title>
        <authorList>
            <person name="Zhou Z."/>
            <person name="Liu Y."/>
            <person name="Xu W."/>
            <person name="Pan J."/>
            <person name="Luo Z.H."/>
            <person name="Li M."/>
        </authorList>
    </citation>
    <scope>NUCLEOTIDE SEQUENCE [LARGE SCALE GENOMIC DNA]</scope>
    <source>
        <strain evidence="10">SpSt-6</strain>
    </source>
</reference>
<dbReference type="PANTHER" id="PTHR43532">
    <property type="entry name" value="GLUCOSE-1-PHOSPHATE THYMIDYLYLTRANSFERASE"/>
    <property type="match status" value="1"/>
</dbReference>
<keyword evidence="6" id="KW-0479">Metal-binding</keyword>
<dbReference type="EC" id="2.7.7.24" evidence="3"/>
<dbReference type="PANTHER" id="PTHR43532:SF1">
    <property type="entry name" value="GLUCOSE-1-PHOSPHATE THYMIDYLYLTRANSFERASE 1"/>
    <property type="match status" value="1"/>
</dbReference>
<comment type="cofactor">
    <cofactor evidence="1">
        <name>Mg(2+)</name>
        <dbReference type="ChEBI" id="CHEBI:18420"/>
    </cofactor>
</comment>
<dbReference type="InterPro" id="IPR005835">
    <property type="entry name" value="NTP_transferase_dom"/>
</dbReference>
<evidence type="ECO:0000313" key="10">
    <source>
        <dbReference type="EMBL" id="HGQ85350.1"/>
    </source>
</evidence>
<keyword evidence="4" id="KW-0808">Transferase</keyword>
<evidence type="ECO:0000256" key="7">
    <source>
        <dbReference type="ARBA" id="ARBA00022842"/>
    </source>
</evidence>
<dbReference type="EMBL" id="DSZN01000058">
    <property type="protein sequence ID" value="HGQ85350.1"/>
    <property type="molecule type" value="Genomic_DNA"/>
</dbReference>
<protein>
    <recommendedName>
        <fullName evidence="3">glucose-1-phosphate thymidylyltransferase</fullName>
        <ecNumber evidence="3">2.7.7.24</ecNumber>
    </recommendedName>
</protein>
<comment type="similarity">
    <text evidence="2">Belongs to the glucose-1-phosphate thymidylyltransferase family.</text>
</comment>
<dbReference type="AlphaFoldDB" id="A0A7C4JR78"/>
<comment type="caution">
    <text evidence="10">The sequence shown here is derived from an EMBL/GenBank/DDBJ whole genome shotgun (WGS) entry which is preliminary data.</text>
</comment>
<evidence type="ECO:0000256" key="2">
    <source>
        <dbReference type="ARBA" id="ARBA00010480"/>
    </source>
</evidence>
<organism evidence="10">
    <name type="scientific">Thermodesulfobacterium geofontis</name>
    <dbReference type="NCBI Taxonomy" id="1295609"/>
    <lineage>
        <taxon>Bacteria</taxon>
        <taxon>Pseudomonadati</taxon>
        <taxon>Thermodesulfobacteriota</taxon>
        <taxon>Thermodesulfobacteria</taxon>
        <taxon>Thermodesulfobacteriales</taxon>
        <taxon>Thermodesulfobacteriaceae</taxon>
        <taxon>Thermodesulfobacterium</taxon>
    </lineage>
</organism>
<dbReference type="Pfam" id="PF00483">
    <property type="entry name" value="NTP_transferase"/>
    <property type="match status" value="1"/>
</dbReference>
<dbReference type="InterPro" id="IPR005907">
    <property type="entry name" value="G1P_thy_trans_s"/>
</dbReference>
<dbReference type="SUPFAM" id="SSF53448">
    <property type="entry name" value="Nucleotide-diphospho-sugar transferases"/>
    <property type="match status" value="1"/>
</dbReference>
<evidence type="ECO:0000256" key="1">
    <source>
        <dbReference type="ARBA" id="ARBA00001946"/>
    </source>
</evidence>
<dbReference type="GO" id="GO:0046872">
    <property type="term" value="F:metal ion binding"/>
    <property type="evidence" value="ECO:0007669"/>
    <property type="project" value="UniProtKB-KW"/>
</dbReference>